<dbReference type="GO" id="GO:0006355">
    <property type="term" value="P:regulation of DNA-templated transcription"/>
    <property type="evidence" value="ECO:0007669"/>
    <property type="project" value="InterPro"/>
</dbReference>
<dbReference type="AlphaFoldDB" id="A0A7R9JXS4"/>
<evidence type="ECO:0000313" key="3">
    <source>
        <dbReference type="EMBL" id="CAD7591606.1"/>
    </source>
</evidence>
<proteinExistence type="predicted"/>
<gene>
    <name evidence="3" type="ORF">TGEB3V08_LOCUS4632</name>
</gene>
<keyword evidence="1" id="KW-0539">Nucleus</keyword>
<protein>
    <recommendedName>
        <fullName evidence="2">KIX domain-containing protein</fullName>
    </recommendedName>
</protein>
<reference evidence="3" key="1">
    <citation type="submission" date="2020-11" db="EMBL/GenBank/DDBJ databases">
        <authorList>
            <person name="Tran Van P."/>
        </authorList>
    </citation>
    <scope>NUCLEOTIDE SEQUENCE</scope>
</reference>
<feature type="domain" description="KIX" evidence="2">
    <location>
        <begin position="7"/>
        <end position="86"/>
    </location>
</feature>
<dbReference type="InterPro" id="IPR036529">
    <property type="entry name" value="KIX_dom_sf"/>
</dbReference>
<evidence type="ECO:0000259" key="2">
    <source>
        <dbReference type="PROSITE" id="PS50952"/>
    </source>
</evidence>
<evidence type="ECO:0000256" key="1">
    <source>
        <dbReference type="ARBA" id="ARBA00023242"/>
    </source>
</evidence>
<dbReference type="PROSITE" id="PS50952">
    <property type="entry name" value="KIX"/>
    <property type="match status" value="1"/>
</dbReference>
<dbReference type="SUPFAM" id="SSF47040">
    <property type="entry name" value="Kix domain of CBP (creb binding protein)"/>
    <property type="match status" value="1"/>
</dbReference>
<organism evidence="3">
    <name type="scientific">Timema genevievae</name>
    <name type="common">Walking stick</name>
    <dbReference type="NCBI Taxonomy" id="629358"/>
    <lineage>
        <taxon>Eukaryota</taxon>
        <taxon>Metazoa</taxon>
        <taxon>Ecdysozoa</taxon>
        <taxon>Arthropoda</taxon>
        <taxon>Hexapoda</taxon>
        <taxon>Insecta</taxon>
        <taxon>Pterygota</taxon>
        <taxon>Neoptera</taxon>
        <taxon>Polyneoptera</taxon>
        <taxon>Phasmatodea</taxon>
        <taxon>Timematodea</taxon>
        <taxon>Timematoidea</taxon>
        <taxon>Timematidae</taxon>
        <taxon>Timema</taxon>
    </lineage>
</organism>
<dbReference type="InterPro" id="IPR003101">
    <property type="entry name" value="KIX_dom"/>
</dbReference>
<dbReference type="Pfam" id="PF02172">
    <property type="entry name" value="KIX"/>
    <property type="match status" value="1"/>
</dbReference>
<dbReference type="GO" id="GO:0003712">
    <property type="term" value="F:transcription coregulator activity"/>
    <property type="evidence" value="ECO:0007669"/>
    <property type="project" value="InterPro"/>
</dbReference>
<name>A0A7R9JXS4_TIMGE</name>
<sequence length="147" mass="16615">MEVPVGNGLGDWRQSVCQDLRIHLVHKLVKCILPTENSQAVHDQNMHNVVAFAQKMERDMYEMANSKNNIYPTSLSGQAIFTDSVAIGSKHVSTGIALLALFSYWVDSDHTFMNLKLSLLSQLMKLVQHLAFILSRCRSYQLKPDPQ</sequence>
<accession>A0A7R9JXS4</accession>
<dbReference type="Gene3D" id="1.10.246.20">
    <property type="entry name" value="Coactivator CBP, KIX domain"/>
    <property type="match status" value="1"/>
</dbReference>
<dbReference type="EMBL" id="OE840616">
    <property type="protein sequence ID" value="CAD7591606.1"/>
    <property type="molecule type" value="Genomic_DNA"/>
</dbReference>